<evidence type="ECO:0000313" key="2">
    <source>
        <dbReference type="EMBL" id="MFD1221443.1"/>
    </source>
</evidence>
<proteinExistence type="predicted"/>
<keyword evidence="1" id="KW-0812">Transmembrane</keyword>
<reference evidence="3" key="1">
    <citation type="journal article" date="2019" name="Int. J. Syst. Evol. Microbiol.">
        <title>The Global Catalogue of Microorganisms (GCM) 10K type strain sequencing project: providing services to taxonomists for standard genome sequencing and annotation.</title>
        <authorList>
            <consortium name="The Broad Institute Genomics Platform"/>
            <consortium name="The Broad Institute Genome Sequencing Center for Infectious Disease"/>
            <person name="Wu L."/>
            <person name="Ma J."/>
        </authorList>
    </citation>
    <scope>NUCLEOTIDE SEQUENCE [LARGE SCALE GENOMIC DNA]</scope>
    <source>
        <strain evidence="3">CCUG 53270</strain>
    </source>
</reference>
<organism evidence="2 3">
    <name type="scientific">Paenibacillus vulneris</name>
    <dbReference type="NCBI Taxonomy" id="1133364"/>
    <lineage>
        <taxon>Bacteria</taxon>
        <taxon>Bacillati</taxon>
        <taxon>Bacillota</taxon>
        <taxon>Bacilli</taxon>
        <taxon>Bacillales</taxon>
        <taxon>Paenibacillaceae</taxon>
        <taxon>Paenibacillus</taxon>
    </lineage>
</organism>
<feature type="transmembrane region" description="Helical" evidence="1">
    <location>
        <begin position="94"/>
        <end position="116"/>
    </location>
</feature>
<evidence type="ECO:0000256" key="1">
    <source>
        <dbReference type="SAM" id="Phobius"/>
    </source>
</evidence>
<keyword evidence="1" id="KW-0472">Membrane</keyword>
<feature type="transmembrane region" description="Helical" evidence="1">
    <location>
        <begin position="128"/>
        <end position="154"/>
    </location>
</feature>
<dbReference type="EMBL" id="JBHTLU010000019">
    <property type="protein sequence ID" value="MFD1221443.1"/>
    <property type="molecule type" value="Genomic_DNA"/>
</dbReference>
<comment type="caution">
    <text evidence="2">The sequence shown here is derived from an EMBL/GenBank/DDBJ whole genome shotgun (WGS) entry which is preliminary data.</text>
</comment>
<feature type="transmembrane region" description="Helical" evidence="1">
    <location>
        <begin position="62"/>
        <end position="82"/>
    </location>
</feature>
<evidence type="ECO:0000313" key="3">
    <source>
        <dbReference type="Proteomes" id="UP001597180"/>
    </source>
</evidence>
<feature type="transmembrane region" description="Helical" evidence="1">
    <location>
        <begin position="35"/>
        <end position="56"/>
    </location>
</feature>
<protein>
    <submittedName>
        <fullName evidence="2">Uncharacterized protein</fullName>
    </submittedName>
</protein>
<accession>A0ABW3UL31</accession>
<keyword evidence="1" id="KW-1133">Transmembrane helix</keyword>
<keyword evidence="3" id="KW-1185">Reference proteome</keyword>
<dbReference type="Proteomes" id="UP001597180">
    <property type="component" value="Unassembled WGS sequence"/>
</dbReference>
<gene>
    <name evidence="2" type="ORF">ACFQ4B_15085</name>
</gene>
<dbReference type="RefSeq" id="WP_345585382.1">
    <property type="nucleotide sequence ID" value="NZ_BAABJG010000003.1"/>
</dbReference>
<name>A0ABW3UL31_9BACL</name>
<sequence length="160" mass="17774">MTFRAALARAILDDNAVVQRLRGAAWFHHYWKGGLLLFAVNAALFFTAVLGFYGAIMYSIPYVHILLMLIAVVGSIYVWLIINRSWRGLRRDRIKMGLVGSSFYALLGMMFMYGLMTLKPSYPGEDTFMGAIGLLFAIVAALGAFVTCLVLTGFSKSDQK</sequence>